<keyword evidence="10" id="KW-1185">Reference proteome</keyword>
<keyword evidence="5" id="KW-0378">Hydrolase</keyword>
<dbReference type="Proteomes" id="UP001183390">
    <property type="component" value="Unassembled WGS sequence"/>
</dbReference>
<feature type="region of interest" description="Disordered" evidence="7">
    <location>
        <begin position="1"/>
        <end position="23"/>
    </location>
</feature>
<protein>
    <recommendedName>
        <fullName evidence="2">glycerophosphodiester phosphodiesterase</fullName>
        <ecNumber evidence="2">3.1.4.46</ecNumber>
    </recommendedName>
</protein>
<name>A0ABU2M9M0_9ACTN</name>
<reference evidence="10" key="1">
    <citation type="submission" date="2023-07" db="EMBL/GenBank/DDBJ databases">
        <title>30 novel species of actinomycetes from the DSMZ collection.</title>
        <authorList>
            <person name="Nouioui I."/>
        </authorList>
    </citation>
    <scope>NUCLEOTIDE SEQUENCE [LARGE SCALE GENOMIC DNA]</scope>
    <source>
        <strain evidence="10">DSM 44743</strain>
    </source>
</reference>
<gene>
    <name evidence="9" type="ORF">RM479_11045</name>
</gene>
<evidence type="ECO:0000256" key="1">
    <source>
        <dbReference type="ARBA" id="ARBA00007277"/>
    </source>
</evidence>
<dbReference type="EMBL" id="JAVREP010000006">
    <property type="protein sequence ID" value="MDT0328946.1"/>
    <property type="molecule type" value="Genomic_DNA"/>
</dbReference>
<dbReference type="PROSITE" id="PS51704">
    <property type="entry name" value="GP_PDE"/>
    <property type="match status" value="1"/>
</dbReference>
<dbReference type="Gene3D" id="3.20.20.190">
    <property type="entry name" value="Phosphatidylinositol (PI) phosphodiesterase"/>
    <property type="match status" value="1"/>
</dbReference>
<comment type="similarity">
    <text evidence="1">Belongs to the glycerophosphoryl diester phosphodiesterase family.</text>
</comment>
<feature type="domain" description="GP-PDE" evidence="8">
    <location>
        <begin position="10"/>
        <end position="324"/>
    </location>
</feature>
<dbReference type="PANTHER" id="PTHR43620">
    <property type="entry name" value="GLYCEROPHOSPHORYL DIESTER PHOSPHODIESTERASE"/>
    <property type="match status" value="1"/>
</dbReference>
<evidence type="ECO:0000256" key="6">
    <source>
        <dbReference type="ARBA" id="ARBA00047512"/>
    </source>
</evidence>
<dbReference type="SUPFAM" id="SSF51695">
    <property type="entry name" value="PLC-like phosphodiesterases"/>
    <property type="match status" value="1"/>
</dbReference>
<evidence type="ECO:0000256" key="4">
    <source>
        <dbReference type="ARBA" id="ARBA00022798"/>
    </source>
</evidence>
<accession>A0ABU2M9M0</accession>
<dbReference type="InterPro" id="IPR017946">
    <property type="entry name" value="PLC-like_Pdiesterase_TIM-brl"/>
</dbReference>
<dbReference type="InterPro" id="IPR030395">
    <property type="entry name" value="GP_PDE_dom"/>
</dbReference>
<dbReference type="RefSeq" id="WP_311511623.1">
    <property type="nucleotide sequence ID" value="NZ_JAVREP010000006.1"/>
</dbReference>
<evidence type="ECO:0000256" key="3">
    <source>
        <dbReference type="ARBA" id="ARBA00022729"/>
    </source>
</evidence>
<evidence type="ECO:0000313" key="9">
    <source>
        <dbReference type="EMBL" id="MDT0328946.1"/>
    </source>
</evidence>
<evidence type="ECO:0000256" key="2">
    <source>
        <dbReference type="ARBA" id="ARBA00012247"/>
    </source>
</evidence>
<sequence length="345" mass="37972">MRRNKKENPIKIISHRGASGHRPEHTLASYELGARHGGDFIEMDLVATKDGRLICRHESEIGETTDVADRPEFADRRTTRTIDGREITGFFAQDFTLAEIKTLRARERLQDVRTMNAMMDGTYEVPTLEEVIDLAFSLTAELKRPIGIYPETKHPSYHVSQGLELEPPLIAALKAAGLTGPEPRVPVFLQSFEAESLRKLAETGSPLVFLLGTEEHWRHYTTPDGLAEVASFAHAIGPAKTLIVPLGEDGDPVEPTTLVDDAHEAGLLVHPYTFRSENHFLPGPLRSDGGPGDYGSFAAEYELFFELGVDGVFTDFSRHAFLVREHFLDTAQAAQNGQGGGGGDD</sequence>
<organism evidence="9 10">
    <name type="scientific">Nocardiopsis lambiniae</name>
    <dbReference type="NCBI Taxonomy" id="3075539"/>
    <lineage>
        <taxon>Bacteria</taxon>
        <taxon>Bacillati</taxon>
        <taxon>Actinomycetota</taxon>
        <taxon>Actinomycetes</taxon>
        <taxon>Streptosporangiales</taxon>
        <taxon>Nocardiopsidaceae</taxon>
        <taxon>Nocardiopsis</taxon>
    </lineage>
</organism>
<comment type="caution">
    <text evidence="9">The sequence shown here is derived from an EMBL/GenBank/DDBJ whole genome shotgun (WGS) entry which is preliminary data.</text>
</comment>
<comment type="catalytic activity">
    <reaction evidence="6">
        <text>a sn-glycero-3-phosphodiester + H2O = an alcohol + sn-glycerol 3-phosphate + H(+)</text>
        <dbReference type="Rhea" id="RHEA:12969"/>
        <dbReference type="ChEBI" id="CHEBI:15377"/>
        <dbReference type="ChEBI" id="CHEBI:15378"/>
        <dbReference type="ChEBI" id="CHEBI:30879"/>
        <dbReference type="ChEBI" id="CHEBI:57597"/>
        <dbReference type="ChEBI" id="CHEBI:83408"/>
        <dbReference type="EC" id="3.1.4.46"/>
    </reaction>
</comment>
<keyword evidence="3" id="KW-0732">Signal</keyword>
<evidence type="ECO:0000259" key="8">
    <source>
        <dbReference type="PROSITE" id="PS51704"/>
    </source>
</evidence>
<keyword evidence="4" id="KW-0319">Glycerol metabolism</keyword>
<dbReference type="EC" id="3.1.4.46" evidence="2"/>
<dbReference type="Pfam" id="PF03009">
    <property type="entry name" value="GDPD"/>
    <property type="match status" value="1"/>
</dbReference>
<evidence type="ECO:0000256" key="5">
    <source>
        <dbReference type="ARBA" id="ARBA00022801"/>
    </source>
</evidence>
<evidence type="ECO:0000256" key="7">
    <source>
        <dbReference type="SAM" id="MobiDB-lite"/>
    </source>
</evidence>
<evidence type="ECO:0000313" key="10">
    <source>
        <dbReference type="Proteomes" id="UP001183390"/>
    </source>
</evidence>
<dbReference type="PANTHER" id="PTHR43620:SF7">
    <property type="entry name" value="GLYCEROPHOSPHODIESTER PHOSPHODIESTERASE GDPD5-RELATED"/>
    <property type="match status" value="1"/>
</dbReference>
<proteinExistence type="inferred from homology"/>